<protein>
    <submittedName>
        <fullName evidence="2">Polyprotein</fullName>
    </submittedName>
</protein>
<evidence type="ECO:0000313" key="2">
    <source>
        <dbReference type="EMBL" id="AFP36221.1"/>
    </source>
</evidence>
<feature type="non-terminal residue" evidence="2">
    <location>
        <position position="98"/>
    </location>
</feature>
<dbReference type="SUPFAM" id="SSF88633">
    <property type="entry name" value="Positive stranded ssRNA viruses"/>
    <property type="match status" value="1"/>
</dbReference>
<evidence type="ECO:0000256" key="1">
    <source>
        <dbReference type="SAM" id="MobiDB-lite"/>
    </source>
</evidence>
<feature type="region of interest" description="Disordered" evidence="1">
    <location>
        <begin position="1"/>
        <end position="29"/>
    </location>
</feature>
<feature type="non-terminal residue" evidence="2">
    <location>
        <position position="1"/>
    </location>
</feature>
<name>I7FBH1_9PICO</name>
<feature type="compositionally biased region" description="Polar residues" evidence="1">
    <location>
        <begin position="1"/>
        <end position="21"/>
    </location>
</feature>
<proteinExistence type="predicted"/>
<dbReference type="EMBL" id="JX091647">
    <property type="protein sequence ID" value="AFP36221.1"/>
    <property type="molecule type" value="Genomic_RNA"/>
</dbReference>
<organism evidence="2">
    <name type="scientific">Sapelovirus A</name>
    <dbReference type="NCBI Taxonomy" id="686984"/>
    <lineage>
        <taxon>Viruses</taxon>
        <taxon>Riboviria</taxon>
        <taxon>Orthornavirae</taxon>
        <taxon>Pisuviricota</taxon>
        <taxon>Pisoniviricetes</taxon>
        <taxon>Picornavirales</taxon>
        <taxon>Picornaviridae</taxon>
        <taxon>Ensavirinae</taxon>
        <taxon>Sapelovirus</taxon>
        <taxon>Sapelovirus anglia</taxon>
    </lineage>
</organism>
<sequence length="98" mass="10543">TLVFNNGTQLGQVHSSNTGNKPQGAYNHGSGSITQVNYYGSDYSQAWNPTQQQMDPSQFTKPVTEIAGMVAGPTLKAPDKEEEGYSDRLMQLTAGNSC</sequence>
<accession>I7FBH1</accession>
<reference evidence="2" key="1">
    <citation type="journal article" date="2013" name="Vet. Microbiol.">
        <title>Teschoviruses and sapeloviruses in faecal samples from wild boar in Spain.</title>
        <authorList>
            <person name="Cano-Gomez C."/>
            <person name="Garcia-Casado M.A."/>
            <person name="Soriguer R."/>
            <person name="Palero F."/>
            <person name="Jimenez-Clavero M.A."/>
        </authorList>
    </citation>
    <scope>NUCLEOTIDE SEQUENCE</scope>
    <source>
        <strain evidence="2">PS27</strain>
    </source>
</reference>
<dbReference type="Gene3D" id="4.10.80.370">
    <property type="match status" value="1"/>
</dbReference>